<gene>
    <name evidence="2" type="ORF">PBS003_LOCUS1299</name>
</gene>
<evidence type="ECO:0000313" key="3">
    <source>
        <dbReference type="Proteomes" id="UP001160483"/>
    </source>
</evidence>
<sequence length="336" mass="37908">MASLARLCELTVKLQNRMIVLLSRARLGIGPHIGRELPICCPEHRTSVAVAKEERDLKLRFCTVVCSVDLEDYHSYRNSIKCDGHRRKPDVEKHNQQCHVKVESPCSRHPRELVCSNVTASARGMYIDKALEKTEVMVGVQQRGYRTARVLGVQTRSEMHVQRVWSIHALKRLSSHRLVSRISLSCHDRQDCASGMRKFVCKEKVRMSLPRCSHEMAASCSTAETLKKWSGESCATIGVVQEGNTCERAFELAQSPSRGQEQVVLTNPECGHEYSTTCFEGKRLQEKVAQWSKKMEDVDPLEICKRVILASIVIASSISNAVVKWCTFVPVVTRQT</sequence>
<dbReference type="InterPro" id="IPR058255">
    <property type="entry name" value="zf-CHCC_ins"/>
</dbReference>
<reference evidence="2" key="1">
    <citation type="submission" date="2021-11" db="EMBL/GenBank/DDBJ databases">
        <authorList>
            <person name="Islam A."/>
            <person name="Islam S."/>
            <person name="Flora M.S."/>
            <person name="Rahman M."/>
            <person name="Ziaur R.M."/>
            <person name="Epstein J.H."/>
            <person name="Hassan M."/>
            <person name="Klassen M."/>
            <person name="Woodard K."/>
            <person name="Webb A."/>
            <person name="Webby R.J."/>
            <person name="El Zowalaty M.E."/>
        </authorList>
    </citation>
    <scope>NUCLEOTIDE SEQUENCE</scope>
    <source>
        <strain evidence="2">Pbs3</strain>
    </source>
</reference>
<protein>
    <recommendedName>
        <fullName evidence="1">Putative CHCC zinc finger domain-containing protein</fullName>
    </recommendedName>
</protein>
<feature type="domain" description="Putative CHCC zinc finger" evidence="1">
    <location>
        <begin position="262"/>
        <end position="302"/>
    </location>
</feature>
<accession>A0AAU9KPX1</accession>
<comment type="caution">
    <text evidence="2">The sequence shown here is derived from an EMBL/GenBank/DDBJ whole genome shotgun (WGS) entry which is preliminary data.</text>
</comment>
<evidence type="ECO:0000313" key="2">
    <source>
        <dbReference type="EMBL" id="CAH0474449.1"/>
    </source>
</evidence>
<proteinExistence type="predicted"/>
<dbReference type="Proteomes" id="UP001160483">
    <property type="component" value="Unassembled WGS sequence"/>
</dbReference>
<dbReference type="Pfam" id="PF26601">
    <property type="entry name" value="zf-CHCC_ins"/>
    <property type="match status" value="2"/>
</dbReference>
<dbReference type="EMBL" id="CAKKTJ010000108">
    <property type="protein sequence ID" value="CAH0474449.1"/>
    <property type="molecule type" value="Genomic_DNA"/>
</dbReference>
<dbReference type="AlphaFoldDB" id="A0AAU9KPX1"/>
<feature type="domain" description="Putative CHCC zinc finger" evidence="1">
    <location>
        <begin position="204"/>
        <end position="245"/>
    </location>
</feature>
<organism evidence="2 3">
    <name type="scientific">Peronospora belbahrii</name>
    <dbReference type="NCBI Taxonomy" id="622444"/>
    <lineage>
        <taxon>Eukaryota</taxon>
        <taxon>Sar</taxon>
        <taxon>Stramenopiles</taxon>
        <taxon>Oomycota</taxon>
        <taxon>Peronosporomycetes</taxon>
        <taxon>Peronosporales</taxon>
        <taxon>Peronosporaceae</taxon>
        <taxon>Peronospora</taxon>
    </lineage>
</organism>
<name>A0AAU9KPX1_9STRA</name>
<evidence type="ECO:0000259" key="1">
    <source>
        <dbReference type="Pfam" id="PF26601"/>
    </source>
</evidence>